<comment type="caution">
    <text evidence="1">The sequence shown here is derived from an EMBL/GenBank/DDBJ whole genome shotgun (WGS) entry which is preliminary data.</text>
</comment>
<evidence type="ECO:0000313" key="1">
    <source>
        <dbReference type="EMBL" id="KAK6734922.1"/>
    </source>
</evidence>
<accession>A0ABR1CB15</accession>
<dbReference type="EMBL" id="JAVFWL010000002">
    <property type="protein sequence ID" value="KAK6734922.1"/>
    <property type="molecule type" value="Genomic_DNA"/>
</dbReference>
<organism evidence="1 2">
    <name type="scientific">Necator americanus</name>
    <name type="common">Human hookworm</name>
    <dbReference type="NCBI Taxonomy" id="51031"/>
    <lineage>
        <taxon>Eukaryota</taxon>
        <taxon>Metazoa</taxon>
        <taxon>Ecdysozoa</taxon>
        <taxon>Nematoda</taxon>
        <taxon>Chromadorea</taxon>
        <taxon>Rhabditida</taxon>
        <taxon>Rhabditina</taxon>
        <taxon>Rhabditomorpha</taxon>
        <taxon>Strongyloidea</taxon>
        <taxon>Ancylostomatidae</taxon>
        <taxon>Bunostominae</taxon>
        <taxon>Necator</taxon>
    </lineage>
</organism>
<reference evidence="1 2" key="1">
    <citation type="submission" date="2023-08" db="EMBL/GenBank/DDBJ databases">
        <title>A Necator americanus chromosomal reference genome.</title>
        <authorList>
            <person name="Ilik V."/>
            <person name="Petrzelkova K.J."/>
            <person name="Pardy F."/>
            <person name="Fuh T."/>
            <person name="Niatou-Singa F.S."/>
            <person name="Gouil Q."/>
            <person name="Baker L."/>
            <person name="Ritchie M.E."/>
            <person name="Jex A.R."/>
            <person name="Gazzola D."/>
            <person name="Li H."/>
            <person name="Toshio Fujiwara R."/>
            <person name="Zhan B."/>
            <person name="Aroian R.V."/>
            <person name="Pafco B."/>
            <person name="Schwarz E.M."/>
        </authorList>
    </citation>
    <scope>NUCLEOTIDE SEQUENCE [LARGE SCALE GENOMIC DNA]</scope>
    <source>
        <strain evidence="1 2">Aroian</strain>
        <tissue evidence="1">Whole animal</tissue>
    </source>
</reference>
<keyword evidence="2" id="KW-1185">Reference proteome</keyword>
<protein>
    <submittedName>
        <fullName evidence="1">Uncharacterized protein</fullName>
    </submittedName>
</protein>
<proteinExistence type="predicted"/>
<sequence>MAESSRIFKRRLSQLLPMDSSSPHLPQQKYQFVWHPKQDRLLPAFDFPCFPSISSIFVLLVPLFRLRCCILPYYSCN</sequence>
<evidence type="ECO:0000313" key="2">
    <source>
        <dbReference type="Proteomes" id="UP001303046"/>
    </source>
</evidence>
<dbReference type="Proteomes" id="UP001303046">
    <property type="component" value="Unassembled WGS sequence"/>
</dbReference>
<name>A0ABR1CB15_NECAM</name>
<gene>
    <name evidence="1" type="primary">Necator_chrII.g6032</name>
    <name evidence="1" type="ORF">RB195_018239</name>
</gene>